<dbReference type="InterPro" id="IPR010502">
    <property type="entry name" value="Carb-bd_dom_fam9"/>
</dbReference>
<dbReference type="RefSeq" id="WP_188621426.1">
    <property type="nucleotide sequence ID" value="NZ_BMJE01000006.1"/>
</dbReference>
<feature type="chain" id="PRO_5046692655" description="Hydrolase" evidence="1">
    <location>
        <begin position="26"/>
        <end position="800"/>
    </location>
</feature>
<feature type="domain" description="DUF5916" evidence="3">
    <location>
        <begin position="232"/>
        <end position="800"/>
    </location>
</feature>
<dbReference type="InterPro" id="IPR045670">
    <property type="entry name" value="DUF5916"/>
</dbReference>
<feature type="domain" description="Carbohydrate-binding" evidence="2">
    <location>
        <begin position="41"/>
        <end position="194"/>
    </location>
</feature>
<evidence type="ECO:0008006" key="6">
    <source>
        <dbReference type="Google" id="ProtNLM"/>
    </source>
</evidence>
<dbReference type="Pfam" id="PF19313">
    <property type="entry name" value="DUF5916"/>
    <property type="match status" value="1"/>
</dbReference>
<name>A0ABQ1K2A9_9FLAO</name>
<evidence type="ECO:0000313" key="5">
    <source>
        <dbReference type="Proteomes" id="UP000615760"/>
    </source>
</evidence>
<dbReference type="SUPFAM" id="SSF49344">
    <property type="entry name" value="CBD9-like"/>
    <property type="match status" value="1"/>
</dbReference>
<reference evidence="5" key="1">
    <citation type="journal article" date="2019" name="Int. J. Syst. Evol. Microbiol.">
        <title>The Global Catalogue of Microorganisms (GCM) 10K type strain sequencing project: providing services to taxonomists for standard genome sequencing and annotation.</title>
        <authorList>
            <consortium name="The Broad Institute Genomics Platform"/>
            <consortium name="The Broad Institute Genome Sequencing Center for Infectious Disease"/>
            <person name="Wu L."/>
            <person name="Ma J."/>
        </authorList>
    </citation>
    <scope>NUCLEOTIDE SEQUENCE [LARGE SCALE GENOMIC DNA]</scope>
    <source>
        <strain evidence="5">CGMCC 1.15461</strain>
    </source>
</reference>
<dbReference type="Gene3D" id="2.60.40.1190">
    <property type="match status" value="1"/>
</dbReference>
<organism evidence="4 5">
    <name type="scientific">Flavobacterium suaedae</name>
    <dbReference type="NCBI Taxonomy" id="1767027"/>
    <lineage>
        <taxon>Bacteria</taxon>
        <taxon>Pseudomonadati</taxon>
        <taxon>Bacteroidota</taxon>
        <taxon>Flavobacteriia</taxon>
        <taxon>Flavobacteriales</taxon>
        <taxon>Flavobacteriaceae</taxon>
        <taxon>Flavobacterium</taxon>
    </lineage>
</organism>
<accession>A0ABQ1K2A9</accession>
<evidence type="ECO:0000259" key="3">
    <source>
        <dbReference type="Pfam" id="PF19313"/>
    </source>
</evidence>
<evidence type="ECO:0000259" key="2">
    <source>
        <dbReference type="Pfam" id="PF06452"/>
    </source>
</evidence>
<dbReference type="CDD" id="cd09618">
    <property type="entry name" value="CBM9_like_2"/>
    <property type="match status" value="1"/>
</dbReference>
<dbReference type="Pfam" id="PF06452">
    <property type="entry name" value="CBM9_1"/>
    <property type="match status" value="1"/>
</dbReference>
<comment type="caution">
    <text evidence="4">The sequence shown here is derived from an EMBL/GenBank/DDBJ whole genome shotgun (WGS) entry which is preliminary data.</text>
</comment>
<keyword evidence="1" id="KW-0732">Signal</keyword>
<dbReference type="Proteomes" id="UP000615760">
    <property type="component" value="Unassembled WGS sequence"/>
</dbReference>
<feature type="signal peptide" evidence="1">
    <location>
        <begin position="1"/>
        <end position="25"/>
    </location>
</feature>
<sequence length="800" mass="92925">MPLTRNRLKNRLLFVILTFTTSLYAQKRATTAIRITEKITIDGKLDENSWSLAPEATGFVMYEPDNGKKESPEKQSTVKVLYDDEAVYFGAILQDNPENIMREIALRDDFKTADHFGVFINGYNDGQQDFRFYVSAAGTQMDCLATQNNEDYSWDAIWYSSVKITDKGWVVEMKIPYAALRFSEKEEQFWGINFYREVRKYRQKFYWNPVDKNVGSSIVQTGLLEGIKNITPPTRLFFIPYTSAYYSDNEDGKETTFKAGMDIKYGINDSFTLDAILIPDFGQTAFDEVVLNLGPFEQQFNENRPFFTEGTDIFNKGDLLYTRRIGGAPSGTITIPESEEVTELPSKVNLINAVKVSGRTAKGLGIGIMNAITERTYATIKNTNSNESRKVLIEPVTNYNVLVLDQRFRRNSSVSFVNTNVTRNGSFRDANVSALVYDLNTRDNSYNLSGDFKFSQVNDIEDKTGYSSYISAGKTSGKYRYNFSSYYISKDFNNNDLGILFTTNYYNLNGEVSYRILNPTKHYNTFTVTGNVYSEFHNETNRLQDGYAEISVNSTTLKNDYIGYNLEVKPFDTYDFYEPRIEGRFVKIPKSIYGNIYFSSNYNRKFALDIQPEIWISDEERRNYYGMFISPRYRFSNKLQMIYSFNYGLDTNNKGWIAFEEDDIIFTRRDRTTITNSLTGKYSVNNKMTINLTARHYWTYGENLEYLSLQNTGELTENSTFNENRDFTYNNWNFDLSYTWWFAPGSQLSFLYRNNAVARFDNVNRNYRKNLDFLFNNKLNSIFSLSLRYYIDFNTAKNWI</sequence>
<evidence type="ECO:0000313" key="4">
    <source>
        <dbReference type="EMBL" id="GGB82205.1"/>
    </source>
</evidence>
<proteinExistence type="predicted"/>
<protein>
    <recommendedName>
        <fullName evidence="6">Hydrolase</fullName>
    </recommendedName>
</protein>
<gene>
    <name evidence="4" type="ORF">GCM10007424_22790</name>
</gene>
<evidence type="ECO:0000256" key="1">
    <source>
        <dbReference type="SAM" id="SignalP"/>
    </source>
</evidence>
<keyword evidence="5" id="KW-1185">Reference proteome</keyword>
<dbReference type="EMBL" id="BMJE01000006">
    <property type="protein sequence ID" value="GGB82205.1"/>
    <property type="molecule type" value="Genomic_DNA"/>
</dbReference>